<accession>A0ABD3LYT8</accession>
<comment type="caution">
    <text evidence="3">The sequence shown here is derived from an EMBL/GenBank/DDBJ whole genome shotgun (WGS) entry which is preliminary data.</text>
</comment>
<evidence type="ECO:0000313" key="3">
    <source>
        <dbReference type="EMBL" id="KAL3756871.1"/>
    </source>
</evidence>
<dbReference type="InterPro" id="IPR052956">
    <property type="entry name" value="Mesenchyme-surface_protein"/>
</dbReference>
<name>A0ABD3LYT8_9STRA</name>
<reference evidence="3 4" key="1">
    <citation type="submission" date="2024-10" db="EMBL/GenBank/DDBJ databases">
        <title>Updated reference genomes for cyclostephanoid diatoms.</title>
        <authorList>
            <person name="Roberts W.R."/>
            <person name="Alverson A.J."/>
        </authorList>
    </citation>
    <scope>NUCLEOTIDE SEQUENCE [LARGE SCALE GENOMIC DNA]</scope>
    <source>
        <strain evidence="3 4">AJA232-27</strain>
    </source>
</reference>
<evidence type="ECO:0000256" key="1">
    <source>
        <dbReference type="SAM" id="MobiDB-lite"/>
    </source>
</evidence>
<evidence type="ECO:0000259" key="2">
    <source>
        <dbReference type="Pfam" id="PF22494"/>
    </source>
</evidence>
<feature type="compositionally biased region" description="Basic and acidic residues" evidence="1">
    <location>
        <begin position="19"/>
        <end position="32"/>
    </location>
</feature>
<feature type="region of interest" description="Disordered" evidence="1">
    <location>
        <begin position="1"/>
        <end position="38"/>
    </location>
</feature>
<gene>
    <name evidence="3" type="ORF">ACHAWU_007712</name>
</gene>
<organism evidence="3 4">
    <name type="scientific">Discostella pseudostelligera</name>
    <dbReference type="NCBI Taxonomy" id="259834"/>
    <lineage>
        <taxon>Eukaryota</taxon>
        <taxon>Sar</taxon>
        <taxon>Stramenopiles</taxon>
        <taxon>Ochrophyta</taxon>
        <taxon>Bacillariophyta</taxon>
        <taxon>Coscinodiscophyceae</taxon>
        <taxon>Thalassiosirophycidae</taxon>
        <taxon>Stephanodiscales</taxon>
        <taxon>Stephanodiscaceae</taxon>
        <taxon>Discostella</taxon>
    </lineage>
</organism>
<dbReference type="InterPro" id="IPR055188">
    <property type="entry name" value="Choice_anch_I"/>
</dbReference>
<dbReference type="PANTHER" id="PTHR46928:SF1">
    <property type="entry name" value="MESENCHYME-SPECIFIC CELL SURFACE GLYCOPROTEIN"/>
    <property type="match status" value="1"/>
</dbReference>
<dbReference type="SUPFAM" id="SSF50974">
    <property type="entry name" value="Nitrous oxide reductase, N-terminal domain"/>
    <property type="match status" value="1"/>
</dbReference>
<keyword evidence="4" id="KW-1185">Reference proteome</keyword>
<sequence>MTSPDIYHRHPPPPPTRHPTSDKSRQRQDEHTVQIQSEAAGAGRRCTIIISFHKIIEELIDAPTRCIAWQCSTSARSKLNSSSSYHRHQHHSSPIIISSTPCAFQLAHLPTPPLLRPSSAQLSPSMPRNLKLCKKIAAITPTVMKATLPRELRTDDPNPGVVSIFKAATRSDDAVVEPELIHTLPVGYGPDYMNTNSDCSILAIANEGEGYYKDDYLINNVGSVSLVRGPFLDAATPPVVSDVAFPWTDDELIEKGIHLPLSANALEYWDEHSSIADDLNFTEARASYTTASVLEPEWLVWTPDDQYVLVNLQENCALVKINVANDEAEDIYSYGLKSWEETPIDIVEDDGCSSMPTVEGFYSLRSPDAIKLVTVGEDIYIITANEGDDVAYGDFEERVKSSDIFDGSSLLFEGLTADSAIFDAASPMSGQSKYFNNQCGEMEGSPDWCANSMRLTIGTESIDYSDPTAPIFKKLVAIGGRGLSIYKFTDEGLEMVWDSGDEFEREGCAAFPWAHNAIQDEEFADVNGTLYMSDEDIQETLIEMNDPEEDGCEDRGDGEPGACAMGDTVDERSLKDGYAAEAIVAGEACGKHYMVTVSEKNSVGFLYDISDITSPKLAQVFHLSPASETKNPIVAYSDRTLGEIDSESILFIEKDKSPTGKAALIFAGAFSTTTSFWEFDCGTDDTATDDTSSETAEVPSDVEESTSYIPQIVRKDRSYYAYGYEGDTTEGAPNGYAFGMGGLEKTAYDSKEKILYGVSEQGIITLIDYGNGAVQPPQLPFAVKSENVYTDVHVCSEEGILFASSKDDPNPGVVSIFKAATRSDDAVVEPELIHTLPVGYGPDYMNTNSDCSILAIANEGEGYYKDDYLINNVGSVSLVRGPFLDAATPPVVSDVAFPWTDDELIEKGIHLPLSANALEYWDEHSSIADDLNFTEARASYTTASVLEPEWLVWTPDDQYVLVNLQENCALVKINVTNDVAEDIYSYGLKSWEETPIDIVEDDGCSSMPTVEGFYSLRSPDAIKLVTVGEDIYIITANEGDDVAYGDFEERVKSSDIFDGSSLLFEGLTADSAIFDAASPMSGQSKYFNNQCGEMEGSPDWCANSMRLTIGTESIDYSDPTAPIFKKLVAIGGRGLSIYKFTDEGLEMVWDSGDEFEREGCAAFPWAHNAIQDEEFADVNGTLYMSDEDIQETLIEMNDPEEDGCEDRGDGEPGACAMGDTVDERSLKDGYAAEAIVAGEACGKHYMVTVSEKNSVGFLYDISDITSPKLAQVFHLSPASETKNPIVAYSDRTLGEIDSESILFIEKDKSPTGKAALIFAGAFSTTTSFWEFDCGTDDTATDETSETSAPAPSSASVARETSYGVILLVIAVFTL</sequence>
<dbReference type="EMBL" id="JALLBG020000287">
    <property type="protein sequence ID" value="KAL3756871.1"/>
    <property type="molecule type" value="Genomic_DNA"/>
</dbReference>
<protein>
    <recommendedName>
        <fullName evidence="2">Choice-of-anchor I domain-containing protein</fullName>
    </recommendedName>
</protein>
<dbReference type="InterPro" id="IPR011045">
    <property type="entry name" value="N2O_reductase_N"/>
</dbReference>
<proteinExistence type="predicted"/>
<dbReference type="Proteomes" id="UP001530293">
    <property type="component" value="Unassembled WGS sequence"/>
</dbReference>
<feature type="domain" description="Choice-of-anchor I" evidence="2">
    <location>
        <begin position="942"/>
        <end position="1158"/>
    </location>
</feature>
<evidence type="ECO:0000313" key="4">
    <source>
        <dbReference type="Proteomes" id="UP001530293"/>
    </source>
</evidence>
<feature type="domain" description="Choice-of-anchor I" evidence="2">
    <location>
        <begin position="290"/>
        <end position="506"/>
    </location>
</feature>
<dbReference type="Pfam" id="PF22494">
    <property type="entry name" value="choice_anch_I"/>
    <property type="match status" value="2"/>
</dbReference>
<dbReference type="PANTHER" id="PTHR46928">
    <property type="entry name" value="MESENCHYME-SPECIFIC CELL SURFACE GLYCOPROTEIN"/>
    <property type="match status" value="1"/>
</dbReference>